<evidence type="ECO:0000313" key="3">
    <source>
        <dbReference type="Proteomes" id="UP000603453"/>
    </source>
</evidence>
<dbReference type="GO" id="GO:0005794">
    <property type="term" value="C:Golgi apparatus"/>
    <property type="evidence" value="ECO:0007669"/>
    <property type="project" value="TreeGrafter"/>
</dbReference>
<comment type="caution">
    <text evidence="2">The sequence shown here is derived from an EMBL/GenBank/DDBJ whole genome shotgun (WGS) entry which is preliminary data.</text>
</comment>
<dbReference type="Proteomes" id="UP000603453">
    <property type="component" value="Unassembled WGS sequence"/>
</dbReference>
<dbReference type="InterPro" id="IPR052636">
    <property type="entry name" value="UDP-D-xylose:L-fucose_XylT"/>
</dbReference>
<feature type="transmembrane region" description="Helical" evidence="1">
    <location>
        <begin position="12"/>
        <end position="30"/>
    </location>
</feature>
<accession>A0A8H7R6L2</accession>
<dbReference type="PANTHER" id="PTHR47032:SF1">
    <property type="entry name" value="UDP-D-XYLOSE:L-FUCOSE ALPHA-1,3-D-XYLOSYLTRANSFERASE-RELATED"/>
    <property type="match status" value="1"/>
</dbReference>
<keyword evidence="3" id="KW-1185">Reference proteome</keyword>
<name>A0A8H7R6L2_9FUNG</name>
<keyword evidence="1" id="KW-0812">Transmembrane</keyword>
<keyword evidence="1" id="KW-0472">Membrane</keyword>
<dbReference type="PANTHER" id="PTHR47032">
    <property type="entry name" value="UDP-D-XYLOSE:L-FUCOSE ALPHA-1,3-D-XYLOSYLTRANSFERASE-RELATED"/>
    <property type="match status" value="1"/>
</dbReference>
<organism evidence="2 3">
    <name type="scientific">Mucor saturninus</name>
    <dbReference type="NCBI Taxonomy" id="64648"/>
    <lineage>
        <taxon>Eukaryota</taxon>
        <taxon>Fungi</taxon>
        <taxon>Fungi incertae sedis</taxon>
        <taxon>Mucoromycota</taxon>
        <taxon>Mucoromycotina</taxon>
        <taxon>Mucoromycetes</taxon>
        <taxon>Mucorales</taxon>
        <taxon>Mucorineae</taxon>
        <taxon>Mucoraceae</taxon>
        <taxon>Mucor</taxon>
    </lineage>
</organism>
<proteinExistence type="predicted"/>
<dbReference type="EMBL" id="JAEPRD010000039">
    <property type="protein sequence ID" value="KAG2205128.1"/>
    <property type="molecule type" value="Genomic_DNA"/>
</dbReference>
<gene>
    <name evidence="2" type="ORF">INT47_002222</name>
</gene>
<keyword evidence="1" id="KW-1133">Transmembrane helix</keyword>
<sequence length="415" mass="47571">MTQMQSTHFTYFKYGLSILFLIVILLTYQFQFNTDEIKSSSPKKTSADFFIDDQQQHFQSANSSSVLLNGTLASNETLPSCNCPSSLYSTNNITLVPFGENTPLVVPEFLSPIQPDILEKMLVNSKDQGLIVTVAGYAMRVELYNWIDLLKAADEESFLVFCTDSKLYMHLVVTGYEDQAVLIPDDWFLDNLELFRNTENNMLDNEIARLTHVKTWVLQRLAYVTDIQNVLMLDVNQIMLHARTMEYIQTLLHIRHDTQLITTQDSSDQHVMNSGLVMMRTNANLAKRVLASTVRIQEQNYNQTQQQAFNSALSQLELHVKTGMTVLLDIIHFPNGINYFDNDLSGSRGIEPYIIHANHKFGEERISLLQERGFWVVNSDYIASISNQVEDIFKKREENNPLEERDLSDETLISL</sequence>
<evidence type="ECO:0000313" key="2">
    <source>
        <dbReference type="EMBL" id="KAG2205128.1"/>
    </source>
</evidence>
<dbReference type="GO" id="GO:0016757">
    <property type="term" value="F:glycosyltransferase activity"/>
    <property type="evidence" value="ECO:0007669"/>
    <property type="project" value="TreeGrafter"/>
</dbReference>
<reference evidence="2" key="1">
    <citation type="submission" date="2020-12" db="EMBL/GenBank/DDBJ databases">
        <title>Metabolic potential, ecology and presence of endohyphal bacteria is reflected in genomic diversity of Mucoromycotina.</title>
        <authorList>
            <person name="Muszewska A."/>
            <person name="Okrasinska A."/>
            <person name="Steczkiewicz K."/>
            <person name="Drgas O."/>
            <person name="Orlowska M."/>
            <person name="Perlinska-Lenart U."/>
            <person name="Aleksandrzak-Piekarczyk T."/>
            <person name="Szatraj K."/>
            <person name="Zielenkiewicz U."/>
            <person name="Pilsyk S."/>
            <person name="Malc E."/>
            <person name="Mieczkowski P."/>
            <person name="Kruszewska J.S."/>
            <person name="Biernat P."/>
            <person name="Pawlowska J."/>
        </authorList>
    </citation>
    <scope>NUCLEOTIDE SEQUENCE</scope>
    <source>
        <strain evidence="2">WA0000017839</strain>
    </source>
</reference>
<protein>
    <recommendedName>
        <fullName evidence="4">Nucleotide-diphospho-sugar transferase domain-containing protein</fullName>
    </recommendedName>
</protein>
<dbReference type="OrthoDB" id="540503at2759"/>
<dbReference type="AlphaFoldDB" id="A0A8H7R6L2"/>
<evidence type="ECO:0008006" key="4">
    <source>
        <dbReference type="Google" id="ProtNLM"/>
    </source>
</evidence>
<evidence type="ECO:0000256" key="1">
    <source>
        <dbReference type="SAM" id="Phobius"/>
    </source>
</evidence>